<dbReference type="SUPFAM" id="SSF103473">
    <property type="entry name" value="MFS general substrate transporter"/>
    <property type="match status" value="1"/>
</dbReference>
<dbReference type="InterPro" id="IPR036259">
    <property type="entry name" value="MFS_trans_sf"/>
</dbReference>
<dbReference type="PANTHER" id="PTHR23517:SF2">
    <property type="entry name" value="MULTIDRUG RESISTANCE PROTEIN MDTH"/>
    <property type="match status" value="1"/>
</dbReference>
<evidence type="ECO:0000259" key="8">
    <source>
        <dbReference type="PROSITE" id="PS50850"/>
    </source>
</evidence>
<evidence type="ECO:0000313" key="10">
    <source>
        <dbReference type="Proteomes" id="UP000253083"/>
    </source>
</evidence>
<feature type="transmembrane region" description="Helical" evidence="7">
    <location>
        <begin position="318"/>
        <end position="338"/>
    </location>
</feature>
<dbReference type="GO" id="GO:0005886">
    <property type="term" value="C:plasma membrane"/>
    <property type="evidence" value="ECO:0007669"/>
    <property type="project" value="UniProtKB-SubCell"/>
</dbReference>
<dbReference type="PROSITE" id="PS50850">
    <property type="entry name" value="MFS"/>
    <property type="match status" value="1"/>
</dbReference>
<accession>A0A395JHN8</accession>
<evidence type="ECO:0000256" key="2">
    <source>
        <dbReference type="ARBA" id="ARBA00022448"/>
    </source>
</evidence>
<dbReference type="InParanoid" id="A0A395JHN8"/>
<evidence type="ECO:0000256" key="4">
    <source>
        <dbReference type="ARBA" id="ARBA00022692"/>
    </source>
</evidence>
<feature type="transmembrane region" description="Helical" evidence="7">
    <location>
        <begin position="226"/>
        <end position="245"/>
    </location>
</feature>
<comment type="subcellular location">
    <subcellularLocation>
        <location evidence="1">Cell membrane</location>
        <topology evidence="1">Multi-pass membrane protein</topology>
    </subcellularLocation>
</comment>
<dbReference type="InterPro" id="IPR050171">
    <property type="entry name" value="MFS_Transporters"/>
</dbReference>
<protein>
    <submittedName>
        <fullName evidence="9">Putative MFS family arabinose efflux permease</fullName>
    </submittedName>
</protein>
<feature type="transmembrane region" description="Helical" evidence="7">
    <location>
        <begin position="56"/>
        <end position="75"/>
    </location>
</feature>
<dbReference type="GO" id="GO:0022857">
    <property type="term" value="F:transmembrane transporter activity"/>
    <property type="evidence" value="ECO:0007669"/>
    <property type="project" value="InterPro"/>
</dbReference>
<keyword evidence="5 7" id="KW-1133">Transmembrane helix</keyword>
<dbReference type="Gene3D" id="1.20.1250.20">
    <property type="entry name" value="MFS general substrate transporter like domains"/>
    <property type="match status" value="1"/>
</dbReference>
<dbReference type="PANTHER" id="PTHR23517">
    <property type="entry name" value="RESISTANCE PROTEIN MDTM, PUTATIVE-RELATED-RELATED"/>
    <property type="match status" value="1"/>
</dbReference>
<evidence type="ECO:0000256" key="3">
    <source>
        <dbReference type="ARBA" id="ARBA00022475"/>
    </source>
</evidence>
<feature type="transmembrane region" description="Helical" evidence="7">
    <location>
        <begin position="142"/>
        <end position="162"/>
    </location>
</feature>
<keyword evidence="6 7" id="KW-0472">Membrane</keyword>
<keyword evidence="4 7" id="KW-0812">Transmembrane</keyword>
<dbReference type="Gene3D" id="3.30.70.100">
    <property type="match status" value="1"/>
</dbReference>
<dbReference type="FunCoup" id="A0A395JHN8">
    <property type="interactions" value="121"/>
</dbReference>
<sequence length="423" mass="45801">MFGLFLILPVLAIYSEQLEGATPVLMGIALGIYGITQAMFQIPFGILSDKYGRKPIIILGLMIFIVGSLVAALASSIEGVIIGRALQGAGAIAAVVLALTSDLTREEQRTKAMALIGMTIGLAFMFALVVSPWLAFFIGVKGMFVLTAVLAVGAIVVIIKAVPTPVQRRNLEVRAVPAKMLELLRNPQLIRLDIGIFVLHFVLTAMFVVVPIILLERLSLPTRDHWQVYLPALIASIVFMVPMIILSAKKAWLMRIFFAAICILLFAQCLLMWRPLGVLGMTVCLFFFFWGFNLLEAMLPSIVSRVAPAAGKGSAMGVYNTFQFMGVFFGGFLGGLIYGAVGVTAVFVLCGLVLLAWAWIVFKAPQPTLLDSLVVRYQGNVSQADFEAVNGVEEAIIIDGESTAYLKVDKQLLDHAALSALTN</sequence>
<feature type="transmembrane region" description="Helical" evidence="7">
    <location>
        <begin position="25"/>
        <end position="44"/>
    </location>
</feature>
<feature type="transmembrane region" description="Helical" evidence="7">
    <location>
        <begin position="189"/>
        <end position="214"/>
    </location>
</feature>
<feature type="transmembrane region" description="Helical" evidence="7">
    <location>
        <begin position="112"/>
        <end position="136"/>
    </location>
</feature>
<evidence type="ECO:0000256" key="7">
    <source>
        <dbReference type="SAM" id="Phobius"/>
    </source>
</evidence>
<reference evidence="9 10" key="1">
    <citation type="submission" date="2018-06" db="EMBL/GenBank/DDBJ databases">
        <title>Genomic Encyclopedia of Type Strains, Phase IV (KMG-IV): sequencing the most valuable type-strain genomes for metagenomic binning, comparative biology and taxonomic classification.</title>
        <authorList>
            <person name="Goeker M."/>
        </authorList>
    </citation>
    <scope>NUCLEOTIDE SEQUENCE [LARGE SCALE GENOMIC DNA]</scope>
    <source>
        <strain evidence="9 10">DSM 24032</strain>
    </source>
</reference>
<keyword evidence="10" id="KW-1185">Reference proteome</keyword>
<feature type="transmembrane region" description="Helical" evidence="7">
    <location>
        <begin position="279"/>
        <end position="297"/>
    </location>
</feature>
<name>A0A395JHN8_9GAMM</name>
<gene>
    <name evidence="9" type="ORF">DFR28_10898</name>
</gene>
<evidence type="ECO:0000256" key="1">
    <source>
        <dbReference type="ARBA" id="ARBA00004651"/>
    </source>
</evidence>
<dbReference type="AlphaFoldDB" id="A0A395JHN8"/>
<dbReference type="InterPro" id="IPR020846">
    <property type="entry name" value="MFS_dom"/>
</dbReference>
<dbReference type="EMBL" id="QNRT01000008">
    <property type="protein sequence ID" value="RBP48369.1"/>
    <property type="molecule type" value="Genomic_DNA"/>
</dbReference>
<feature type="domain" description="Major facilitator superfamily (MFS) profile" evidence="8">
    <location>
        <begin position="1"/>
        <end position="368"/>
    </location>
</feature>
<dbReference type="CDD" id="cd17472">
    <property type="entry name" value="MFS_YajR_like"/>
    <property type="match status" value="1"/>
</dbReference>
<dbReference type="Proteomes" id="UP000253083">
    <property type="component" value="Unassembled WGS sequence"/>
</dbReference>
<keyword evidence="2" id="KW-0813">Transport</keyword>
<evidence type="ECO:0000256" key="6">
    <source>
        <dbReference type="ARBA" id="ARBA00023136"/>
    </source>
</evidence>
<dbReference type="Pfam" id="PF07690">
    <property type="entry name" value="MFS_1"/>
    <property type="match status" value="1"/>
</dbReference>
<keyword evidence="3" id="KW-1003">Cell membrane</keyword>
<evidence type="ECO:0000313" key="9">
    <source>
        <dbReference type="EMBL" id="RBP48369.1"/>
    </source>
</evidence>
<feature type="transmembrane region" description="Helical" evidence="7">
    <location>
        <begin position="252"/>
        <end position="273"/>
    </location>
</feature>
<feature type="transmembrane region" description="Helical" evidence="7">
    <location>
        <begin position="344"/>
        <end position="362"/>
    </location>
</feature>
<proteinExistence type="predicted"/>
<feature type="transmembrane region" description="Helical" evidence="7">
    <location>
        <begin position="81"/>
        <end position="100"/>
    </location>
</feature>
<evidence type="ECO:0000256" key="5">
    <source>
        <dbReference type="ARBA" id="ARBA00022989"/>
    </source>
</evidence>
<dbReference type="InterPro" id="IPR011701">
    <property type="entry name" value="MFS"/>
</dbReference>
<organism evidence="9 10">
    <name type="scientific">Arenicella xantha</name>
    <dbReference type="NCBI Taxonomy" id="644221"/>
    <lineage>
        <taxon>Bacteria</taxon>
        <taxon>Pseudomonadati</taxon>
        <taxon>Pseudomonadota</taxon>
        <taxon>Gammaproteobacteria</taxon>
        <taxon>Arenicellales</taxon>
        <taxon>Arenicellaceae</taxon>
        <taxon>Arenicella</taxon>
    </lineage>
</organism>
<comment type="caution">
    <text evidence="9">The sequence shown here is derived from an EMBL/GenBank/DDBJ whole genome shotgun (WGS) entry which is preliminary data.</text>
</comment>